<protein>
    <submittedName>
        <fullName evidence="1">Uncharacterized protein</fullName>
    </submittedName>
</protein>
<name>A0AAV4J7S6_9GAST</name>
<reference evidence="1 2" key="1">
    <citation type="journal article" date="2021" name="Elife">
        <title>Chloroplast acquisition without the gene transfer in kleptoplastic sea slugs, Plakobranchus ocellatus.</title>
        <authorList>
            <person name="Maeda T."/>
            <person name="Takahashi S."/>
            <person name="Yoshida T."/>
            <person name="Shimamura S."/>
            <person name="Takaki Y."/>
            <person name="Nagai Y."/>
            <person name="Toyoda A."/>
            <person name="Suzuki Y."/>
            <person name="Arimoto A."/>
            <person name="Ishii H."/>
            <person name="Satoh N."/>
            <person name="Nishiyama T."/>
            <person name="Hasebe M."/>
            <person name="Maruyama T."/>
            <person name="Minagawa J."/>
            <person name="Obokata J."/>
            <person name="Shigenobu S."/>
        </authorList>
    </citation>
    <scope>NUCLEOTIDE SEQUENCE [LARGE SCALE GENOMIC DNA]</scope>
</reference>
<accession>A0AAV4J7S6</accession>
<dbReference type="Proteomes" id="UP000762676">
    <property type="component" value="Unassembled WGS sequence"/>
</dbReference>
<organism evidence="1 2">
    <name type="scientific">Elysia marginata</name>
    <dbReference type="NCBI Taxonomy" id="1093978"/>
    <lineage>
        <taxon>Eukaryota</taxon>
        <taxon>Metazoa</taxon>
        <taxon>Spiralia</taxon>
        <taxon>Lophotrochozoa</taxon>
        <taxon>Mollusca</taxon>
        <taxon>Gastropoda</taxon>
        <taxon>Heterobranchia</taxon>
        <taxon>Euthyneura</taxon>
        <taxon>Panpulmonata</taxon>
        <taxon>Sacoglossa</taxon>
        <taxon>Placobranchoidea</taxon>
        <taxon>Plakobranchidae</taxon>
        <taxon>Elysia</taxon>
    </lineage>
</organism>
<dbReference type="AlphaFoldDB" id="A0AAV4J7S6"/>
<dbReference type="PANTHER" id="PTHR47510">
    <property type="entry name" value="REVERSE TRANSCRIPTASE DOMAIN-CONTAINING PROTEIN"/>
    <property type="match status" value="1"/>
</dbReference>
<dbReference type="EMBL" id="BMAT01006665">
    <property type="protein sequence ID" value="GFS17381.1"/>
    <property type="molecule type" value="Genomic_DNA"/>
</dbReference>
<proteinExistence type="predicted"/>
<keyword evidence="2" id="KW-1185">Reference proteome</keyword>
<dbReference type="PANTHER" id="PTHR47510:SF3">
    <property type="entry name" value="ENDO_EXONUCLEASE_PHOSPHATASE DOMAIN-CONTAINING PROTEIN"/>
    <property type="match status" value="1"/>
</dbReference>
<evidence type="ECO:0000313" key="1">
    <source>
        <dbReference type="EMBL" id="GFS17381.1"/>
    </source>
</evidence>
<sequence>MGLNYSVQEKASVSLQQRLNLPDKVNDFYARLDREKTSTPVPPPCDNDPPCLVTKQKRALKRLNINKAAEPNNISPRLLKTWSNQLSSIPTFIFNWSLTTSTIQLCFNQSTFVPVSKKLSREKLNDYRSVAPN</sequence>
<gene>
    <name evidence="1" type="ORF">ElyMa_003237100</name>
</gene>
<comment type="caution">
    <text evidence="1">The sequence shown here is derived from an EMBL/GenBank/DDBJ whole genome shotgun (WGS) entry which is preliminary data.</text>
</comment>
<evidence type="ECO:0000313" key="2">
    <source>
        <dbReference type="Proteomes" id="UP000762676"/>
    </source>
</evidence>